<reference evidence="3" key="2">
    <citation type="journal article" date="2021" name="Sci. Data">
        <title>Chromosome-scale genome sequencing, assembly and annotation of six genomes from subfamily Leishmaniinae.</title>
        <authorList>
            <person name="Almutairi H."/>
            <person name="Urbaniak M.D."/>
            <person name="Bates M.D."/>
            <person name="Jariyapan N."/>
            <person name="Kwakye-Nuako G."/>
            <person name="Thomaz Soccol V."/>
            <person name="Al-Salem W.S."/>
            <person name="Dillon R.J."/>
            <person name="Bates P.A."/>
            <person name="Gatherer D."/>
        </authorList>
    </citation>
    <scope>NUCLEOTIDE SEQUENCE [LARGE SCALE GENOMIC DNA]</scope>
</reference>
<feature type="region of interest" description="Disordered" evidence="1">
    <location>
        <begin position="1"/>
        <end position="94"/>
    </location>
</feature>
<proteinExistence type="predicted"/>
<feature type="region of interest" description="Disordered" evidence="1">
    <location>
        <begin position="173"/>
        <end position="198"/>
    </location>
</feature>
<evidence type="ECO:0000256" key="1">
    <source>
        <dbReference type="SAM" id="MobiDB-lite"/>
    </source>
</evidence>
<comment type="caution">
    <text evidence="2">The sequence shown here is derived from an EMBL/GenBank/DDBJ whole genome shotgun (WGS) entry which is preliminary data.</text>
</comment>
<feature type="compositionally biased region" description="Gly residues" evidence="1">
    <location>
        <begin position="1"/>
        <end position="10"/>
    </location>
</feature>
<feature type="compositionally biased region" description="Acidic residues" evidence="1">
    <location>
        <begin position="234"/>
        <end position="248"/>
    </location>
</feature>
<dbReference type="RefSeq" id="XP_067064303.1">
    <property type="nucleotide sequence ID" value="XM_067207489.1"/>
</dbReference>
<dbReference type="KEGG" id="loi:92361423"/>
<dbReference type="AlphaFoldDB" id="A0A836HA01"/>
<dbReference type="EMBL" id="JAFHLR010000016">
    <property type="protein sequence ID" value="KAG5482297.1"/>
    <property type="molecule type" value="Genomic_DNA"/>
</dbReference>
<accession>A0A836HA01</accession>
<keyword evidence="3" id="KW-1185">Reference proteome</keyword>
<name>A0A836HA01_9TRYP</name>
<dbReference type="Proteomes" id="UP000674143">
    <property type="component" value="Unassembled WGS sequence"/>
</dbReference>
<evidence type="ECO:0000313" key="3">
    <source>
        <dbReference type="Proteomes" id="UP000674143"/>
    </source>
</evidence>
<feature type="compositionally biased region" description="Polar residues" evidence="1">
    <location>
        <begin position="11"/>
        <end position="51"/>
    </location>
</feature>
<gene>
    <name evidence="2" type="ORF">LSCM4_05550</name>
</gene>
<feature type="region of interest" description="Disordered" evidence="1">
    <location>
        <begin position="216"/>
        <end position="260"/>
    </location>
</feature>
<evidence type="ECO:0000313" key="2">
    <source>
        <dbReference type="EMBL" id="KAG5482297.1"/>
    </source>
</evidence>
<organism evidence="2 3">
    <name type="scientific">Leishmania orientalis</name>
    <dbReference type="NCBI Taxonomy" id="2249476"/>
    <lineage>
        <taxon>Eukaryota</taxon>
        <taxon>Discoba</taxon>
        <taxon>Euglenozoa</taxon>
        <taxon>Kinetoplastea</taxon>
        <taxon>Metakinetoplastina</taxon>
        <taxon>Trypanosomatida</taxon>
        <taxon>Trypanosomatidae</taxon>
        <taxon>Leishmaniinae</taxon>
        <taxon>Leishmania</taxon>
    </lineage>
</organism>
<reference evidence="3" key="1">
    <citation type="journal article" date="2021" name="Microbiol. Resour. Announc.">
        <title>LGAAP: Leishmaniinae Genome Assembly and Annotation Pipeline.</title>
        <authorList>
            <person name="Almutairi H."/>
            <person name="Urbaniak M.D."/>
            <person name="Bates M.D."/>
            <person name="Jariyapan N."/>
            <person name="Kwakye-Nuako G."/>
            <person name="Thomaz-Soccol V."/>
            <person name="Al-Salem W.S."/>
            <person name="Dillon R.J."/>
            <person name="Bates P.A."/>
            <person name="Gatherer D."/>
        </authorList>
    </citation>
    <scope>NUCLEOTIDE SEQUENCE [LARGE SCALE GENOMIC DNA]</scope>
</reference>
<sequence>MSEGRGGAGNSHGSSVPSGRASPHSSSTLGQQQQRTYSNTNQTRGGASYNGSHPHRGGETEGRGRGQGSRIYNEPRVCAPQHLRGGERRPFSAAPSNSVLAPFIEEAPRTKTASYVTPHDAVQPQPAQHGATVVRSGSSATEGGSILFFSSVQKKGGAFTASERETYAQLHRSRAIPNVSRGRNAGNVTGSGISAKSVARQYADLERSREARALAQAQTAVTRSKRSRFALDDSLSETDDAEANDSDAEAPTKRTAARSN</sequence>
<protein>
    <submittedName>
        <fullName evidence="2">Uncharacterized protein</fullName>
    </submittedName>
</protein>
<dbReference type="GeneID" id="92361423"/>